<feature type="binding site" evidence="3">
    <location>
        <position position="104"/>
    </location>
    <ligand>
        <name>Mn(2+)</name>
        <dbReference type="ChEBI" id="CHEBI:29035"/>
        <label>2</label>
    </ligand>
</feature>
<dbReference type="InterPro" id="IPR002933">
    <property type="entry name" value="Peptidase_M20"/>
</dbReference>
<proteinExistence type="inferred from homology"/>
<gene>
    <name evidence="5" type="ORF">SAMN02982927_02103</name>
</gene>
<name>A0A1I2T4Z2_9BACL</name>
<dbReference type="InterPro" id="IPR011650">
    <property type="entry name" value="Peptidase_M20_dimer"/>
</dbReference>
<feature type="binding site" evidence="3">
    <location>
        <position position="364"/>
    </location>
    <ligand>
        <name>Mn(2+)</name>
        <dbReference type="ChEBI" id="CHEBI:29035"/>
        <label>2</label>
    </ligand>
</feature>
<dbReference type="Gene3D" id="3.40.630.10">
    <property type="entry name" value="Zn peptidases"/>
    <property type="match status" value="1"/>
</dbReference>
<dbReference type="AlphaFoldDB" id="A0A1I2T4Z2"/>
<dbReference type="Pfam" id="PF01546">
    <property type="entry name" value="Peptidase_M20"/>
    <property type="match status" value="1"/>
</dbReference>
<reference evidence="6" key="1">
    <citation type="submission" date="2016-10" db="EMBL/GenBank/DDBJ databases">
        <authorList>
            <person name="Varghese N."/>
            <person name="Submissions S."/>
        </authorList>
    </citation>
    <scope>NUCLEOTIDE SEQUENCE [LARGE SCALE GENOMIC DNA]</scope>
    <source>
        <strain evidence="6">ATCC 700379</strain>
    </source>
</reference>
<evidence type="ECO:0000259" key="4">
    <source>
        <dbReference type="Pfam" id="PF07687"/>
    </source>
</evidence>
<evidence type="ECO:0000256" key="2">
    <source>
        <dbReference type="ARBA" id="ARBA00022801"/>
    </source>
</evidence>
<dbReference type="STRING" id="269670.SAMN02982927_02103"/>
<feature type="binding site" evidence="3">
    <location>
        <position position="165"/>
    </location>
    <ligand>
        <name>Mn(2+)</name>
        <dbReference type="ChEBI" id="CHEBI:29035"/>
        <label>2</label>
    </ligand>
</feature>
<evidence type="ECO:0000313" key="6">
    <source>
        <dbReference type="Proteomes" id="UP000198752"/>
    </source>
</evidence>
<dbReference type="InterPro" id="IPR036264">
    <property type="entry name" value="Bact_exopeptidase_dim_dom"/>
</dbReference>
<dbReference type="NCBIfam" id="TIGR01891">
    <property type="entry name" value="amidohydrolases"/>
    <property type="match status" value="1"/>
</dbReference>
<dbReference type="OrthoDB" id="9776731at2"/>
<feature type="binding site" evidence="3">
    <location>
        <position position="106"/>
    </location>
    <ligand>
        <name>Mn(2+)</name>
        <dbReference type="ChEBI" id="CHEBI:29035"/>
        <label>2</label>
    </ligand>
</feature>
<keyword evidence="3" id="KW-0464">Manganese</keyword>
<dbReference type="GO" id="GO:0046872">
    <property type="term" value="F:metal ion binding"/>
    <property type="evidence" value="ECO:0007669"/>
    <property type="project" value="UniProtKB-KW"/>
</dbReference>
<dbReference type="SUPFAM" id="SSF53187">
    <property type="entry name" value="Zn-dependent exopeptidases"/>
    <property type="match status" value="1"/>
</dbReference>
<dbReference type="GO" id="GO:0016787">
    <property type="term" value="F:hydrolase activity"/>
    <property type="evidence" value="ECO:0007669"/>
    <property type="project" value="UniProtKB-KW"/>
</dbReference>
<protein>
    <submittedName>
        <fullName evidence="5">Amidohydrolase</fullName>
    </submittedName>
</protein>
<dbReference type="Gene3D" id="3.30.70.360">
    <property type="match status" value="1"/>
</dbReference>
<dbReference type="PANTHER" id="PTHR11014">
    <property type="entry name" value="PEPTIDASE M20 FAMILY MEMBER"/>
    <property type="match status" value="1"/>
</dbReference>
<dbReference type="EMBL" id="FOOY01000013">
    <property type="protein sequence ID" value="SFG57281.1"/>
    <property type="molecule type" value="Genomic_DNA"/>
</dbReference>
<keyword evidence="6" id="KW-1185">Reference proteome</keyword>
<keyword evidence="2 5" id="KW-0378">Hydrolase</keyword>
<dbReference type="PANTHER" id="PTHR11014:SF63">
    <property type="entry name" value="METALLOPEPTIDASE, PUTATIVE (AFU_ORTHOLOGUE AFUA_6G09600)-RELATED"/>
    <property type="match status" value="1"/>
</dbReference>
<organism evidence="5 6">
    <name type="scientific">Sporolactobacillus nakayamae</name>
    <dbReference type="NCBI Taxonomy" id="269670"/>
    <lineage>
        <taxon>Bacteria</taxon>
        <taxon>Bacillati</taxon>
        <taxon>Bacillota</taxon>
        <taxon>Bacilli</taxon>
        <taxon>Bacillales</taxon>
        <taxon>Sporolactobacillaceae</taxon>
        <taxon>Sporolactobacillus</taxon>
    </lineage>
</organism>
<accession>A0A1I2T4Z2</accession>
<comment type="cofactor">
    <cofactor evidence="3">
        <name>Mn(2+)</name>
        <dbReference type="ChEBI" id="CHEBI:29035"/>
    </cofactor>
    <text evidence="3">The Mn(2+) ion enhances activity.</text>
</comment>
<dbReference type="Pfam" id="PF07687">
    <property type="entry name" value="M20_dimer"/>
    <property type="match status" value="1"/>
</dbReference>
<dbReference type="SUPFAM" id="SSF55031">
    <property type="entry name" value="Bacterial exopeptidase dimerisation domain"/>
    <property type="match status" value="1"/>
</dbReference>
<evidence type="ECO:0000313" key="5">
    <source>
        <dbReference type="EMBL" id="SFG57281.1"/>
    </source>
</evidence>
<feature type="binding site" evidence="3">
    <location>
        <position position="140"/>
    </location>
    <ligand>
        <name>Mn(2+)</name>
        <dbReference type="ChEBI" id="CHEBI:29035"/>
        <label>2</label>
    </ligand>
</feature>
<dbReference type="PIRSF" id="PIRSF005962">
    <property type="entry name" value="Pept_M20D_amidohydro"/>
    <property type="match status" value="1"/>
</dbReference>
<sequence length="407" mass="44318">MNDSWSDDLEKSFDTMVEWRRYLHQHPELSYHETETAAFILEKLKSFGITDIKTHVGGYGIVARIHGAKPGLTVALRADFDALPIDEETDVPYKSKVPNVMHACGHDGHTSTLLGVAKVIQEHRSELAGDVVLLHQPAEEYPPGGAQAMIKDGCLDDVDLVFGTHLWSTVPFGTIGYRKGYFMAAADYIKISIQGKGGHGSAPHLSIDSVAVASQVVNQLQMIVAREVDPQKAAVVTIGKFNAGVAPNVIADTAVLEGTVRTFDPAVRELIKKELASIVENVCAAYHAQGHVAYHDGYPAVFNHEKETDVFKKAMDETFGEGTAVEIAPQMGGEDFSSFLLEKPGMFWFSGAGNPEVGASYPHHHPKFNFDERVMLVAGKAFLSMVDKYLCAKEIPELTGNVAVGKK</sequence>
<dbReference type="InterPro" id="IPR017439">
    <property type="entry name" value="Amidohydrolase"/>
</dbReference>
<evidence type="ECO:0000256" key="3">
    <source>
        <dbReference type="PIRSR" id="PIRSR005962-1"/>
    </source>
</evidence>
<feature type="domain" description="Peptidase M20 dimerisation" evidence="4">
    <location>
        <begin position="189"/>
        <end position="286"/>
    </location>
</feature>
<dbReference type="FunFam" id="3.30.70.360:FF:000014">
    <property type="entry name" value="N-acyl-L-amino acid amidohydrolase"/>
    <property type="match status" value="1"/>
</dbReference>
<keyword evidence="3" id="KW-0479">Metal-binding</keyword>
<comment type="similarity">
    <text evidence="1">Belongs to the peptidase M20 family.</text>
</comment>
<dbReference type="RefSeq" id="WP_093672732.1">
    <property type="nucleotide sequence ID" value="NZ_FOOY01000013.1"/>
</dbReference>
<dbReference type="CDD" id="cd08021">
    <property type="entry name" value="M20_Acy1_YhaA-like"/>
    <property type="match status" value="1"/>
</dbReference>
<dbReference type="Proteomes" id="UP000198752">
    <property type="component" value="Unassembled WGS sequence"/>
</dbReference>
<evidence type="ECO:0000256" key="1">
    <source>
        <dbReference type="ARBA" id="ARBA00006153"/>
    </source>
</evidence>